<dbReference type="PROSITE" id="PS00036">
    <property type="entry name" value="BZIP_BASIC"/>
    <property type="match status" value="1"/>
</dbReference>
<evidence type="ECO:0000313" key="3">
    <source>
        <dbReference type="Proteomes" id="UP000808372"/>
    </source>
</evidence>
<accession>A0A8U0Q8A4</accession>
<keyword evidence="3" id="KW-1185">Reference proteome</keyword>
<dbReference type="SMART" id="SM00338">
    <property type="entry name" value="BRLZ"/>
    <property type="match status" value="1"/>
</dbReference>
<dbReference type="GO" id="GO:0005634">
    <property type="term" value="C:nucleus"/>
    <property type="evidence" value="ECO:0007669"/>
    <property type="project" value="TreeGrafter"/>
</dbReference>
<dbReference type="PANTHER" id="PTHR23351:SF51">
    <property type="entry name" value="BASIC LEUCINE ZIPPER TRANSCRIPTIONAL FACTOR ATF-LIKE"/>
    <property type="match status" value="1"/>
</dbReference>
<organism evidence="3 4">
    <name type="scientific">Salvelinus namaycush</name>
    <name type="common">Lake trout</name>
    <name type="synonym">Salmo namaycush</name>
    <dbReference type="NCBI Taxonomy" id="8040"/>
    <lineage>
        <taxon>Eukaryota</taxon>
        <taxon>Metazoa</taxon>
        <taxon>Chordata</taxon>
        <taxon>Craniata</taxon>
        <taxon>Vertebrata</taxon>
        <taxon>Euteleostomi</taxon>
        <taxon>Actinopterygii</taxon>
        <taxon>Neopterygii</taxon>
        <taxon>Teleostei</taxon>
        <taxon>Protacanthopterygii</taxon>
        <taxon>Salmoniformes</taxon>
        <taxon>Salmonidae</taxon>
        <taxon>Salmoninae</taxon>
        <taxon>Salvelinus</taxon>
    </lineage>
</organism>
<dbReference type="SUPFAM" id="SSF57959">
    <property type="entry name" value="Leucine zipper domain"/>
    <property type="match status" value="1"/>
</dbReference>
<dbReference type="Gene3D" id="1.20.5.170">
    <property type="match status" value="1"/>
</dbReference>
<gene>
    <name evidence="4" type="primary">LOC120036287</name>
</gene>
<dbReference type="InterPro" id="IPR046347">
    <property type="entry name" value="bZIP_sf"/>
</dbReference>
<dbReference type="AlphaFoldDB" id="A0A8U0Q8A4"/>
<dbReference type="CDD" id="cd14701">
    <property type="entry name" value="bZIP_BATF"/>
    <property type="match status" value="1"/>
</dbReference>
<dbReference type="Proteomes" id="UP000808372">
    <property type="component" value="Unplaced"/>
</dbReference>
<dbReference type="GO" id="GO:0000981">
    <property type="term" value="F:DNA-binding transcription factor activity, RNA polymerase II-specific"/>
    <property type="evidence" value="ECO:0007669"/>
    <property type="project" value="TreeGrafter"/>
</dbReference>
<dbReference type="Pfam" id="PF00170">
    <property type="entry name" value="bZIP_1"/>
    <property type="match status" value="1"/>
</dbReference>
<feature type="compositionally biased region" description="Basic and acidic residues" evidence="1">
    <location>
        <begin position="57"/>
        <end position="71"/>
    </location>
</feature>
<evidence type="ECO:0000256" key="1">
    <source>
        <dbReference type="SAM" id="MobiDB-lite"/>
    </source>
</evidence>
<feature type="domain" description="BZIP" evidence="2">
    <location>
        <begin position="47"/>
        <end position="110"/>
    </location>
</feature>
<protein>
    <submittedName>
        <fullName evidence="4">Basic leucine zipper transcriptional factor ATF-like 2</fullName>
    </submittedName>
</protein>
<dbReference type="RefSeq" id="XP_038838697.1">
    <property type="nucleotide sequence ID" value="XM_038982769.1"/>
</dbReference>
<name>A0A8U0Q8A4_SALNM</name>
<dbReference type="KEGG" id="snh:120036287"/>
<dbReference type="PROSITE" id="PS50217">
    <property type="entry name" value="BZIP"/>
    <property type="match status" value="1"/>
</dbReference>
<sequence>MGPLLTDMPLVASFVDSRSEGSGTSFSGEDCPSPSESERGGQKGVSVDRRGKRRVKNRDAARKSRKKQTERADILHQELQTAESANLALAKEIAGLKREFRLYTATLEQHEPLCTLRPSSIPANAPCCQILSPSASSIAPVTIPAPAVSPQTTPAPAVSPQTTPGSLLTPVTGGQRACLPAPASLPLSTLVTVPSTAHVTNPYPLLSTLYSPISNIASLIAPNNLCGSLITPIANISPLTTPINNLAHPTTPITNLAPPTIPAPTLSSNSYPLTLYPLNLSTPAIEPPIEFSLSDILDSPDWLCDLPSPTWGEF</sequence>
<reference evidence="4" key="1">
    <citation type="submission" date="2025-08" db="UniProtKB">
        <authorList>
            <consortium name="RefSeq"/>
        </authorList>
    </citation>
    <scope>IDENTIFICATION</scope>
    <source>
        <tissue evidence="4">White muscle</tissue>
    </source>
</reference>
<dbReference type="InterPro" id="IPR004827">
    <property type="entry name" value="bZIP"/>
</dbReference>
<evidence type="ECO:0000313" key="4">
    <source>
        <dbReference type="RefSeq" id="XP_038838697.1"/>
    </source>
</evidence>
<proteinExistence type="predicted"/>
<dbReference type="GeneID" id="120036287"/>
<feature type="region of interest" description="Disordered" evidence="1">
    <location>
        <begin position="16"/>
        <end position="71"/>
    </location>
</feature>
<feature type="compositionally biased region" description="Basic and acidic residues" evidence="1">
    <location>
        <begin position="36"/>
        <end position="49"/>
    </location>
</feature>
<evidence type="ECO:0000259" key="2">
    <source>
        <dbReference type="PROSITE" id="PS50217"/>
    </source>
</evidence>
<dbReference type="InterPro" id="IPR000837">
    <property type="entry name" value="AP-1"/>
</dbReference>
<dbReference type="GO" id="GO:0000978">
    <property type="term" value="F:RNA polymerase II cis-regulatory region sequence-specific DNA binding"/>
    <property type="evidence" value="ECO:0007669"/>
    <property type="project" value="TreeGrafter"/>
</dbReference>
<dbReference type="PANTHER" id="PTHR23351">
    <property type="entry name" value="FOS TRANSCRIPTION FACTOR-RELATED"/>
    <property type="match status" value="1"/>
</dbReference>